<keyword evidence="4" id="KW-0233">DNA recombination</keyword>
<dbReference type="EMBL" id="NFKL01000036">
    <property type="protein sequence ID" value="OUP54846.1"/>
    <property type="molecule type" value="Genomic_DNA"/>
</dbReference>
<evidence type="ECO:0000259" key="7">
    <source>
        <dbReference type="PROSITE" id="PS51900"/>
    </source>
</evidence>
<dbReference type="Proteomes" id="UP000195326">
    <property type="component" value="Unassembled WGS sequence"/>
</dbReference>
<reference evidence="9" key="1">
    <citation type="submission" date="2017-04" db="EMBL/GenBank/DDBJ databases">
        <title>Function of individual gut microbiota members based on whole genome sequencing of pure cultures obtained from chicken caecum.</title>
        <authorList>
            <person name="Medvecky M."/>
            <person name="Cejkova D."/>
            <person name="Polansky O."/>
            <person name="Karasova D."/>
            <person name="Kubasova T."/>
            <person name="Cizek A."/>
            <person name="Rychlik I."/>
        </authorList>
    </citation>
    <scope>NUCLEOTIDE SEQUENCE [LARGE SCALE GENOMIC DNA]</scope>
    <source>
        <strain evidence="9">An179</strain>
    </source>
</reference>
<evidence type="ECO:0000256" key="3">
    <source>
        <dbReference type="ARBA" id="ARBA00023125"/>
    </source>
</evidence>
<dbReference type="GO" id="GO:0015074">
    <property type="term" value="P:DNA integration"/>
    <property type="evidence" value="ECO:0007669"/>
    <property type="project" value="UniProtKB-KW"/>
</dbReference>
<dbReference type="InterPro" id="IPR002104">
    <property type="entry name" value="Integrase_catalytic"/>
</dbReference>
<dbReference type="Gene3D" id="1.10.150.130">
    <property type="match status" value="1"/>
</dbReference>
<dbReference type="InterPro" id="IPR010998">
    <property type="entry name" value="Integrase_recombinase_N"/>
</dbReference>
<organism evidence="8 9">
    <name type="scientific">Butyricicoccus pullicaecorum</name>
    <dbReference type="NCBI Taxonomy" id="501571"/>
    <lineage>
        <taxon>Bacteria</taxon>
        <taxon>Bacillati</taxon>
        <taxon>Bacillota</taxon>
        <taxon>Clostridia</taxon>
        <taxon>Eubacteriales</taxon>
        <taxon>Butyricicoccaceae</taxon>
        <taxon>Butyricicoccus</taxon>
    </lineage>
</organism>
<comment type="similarity">
    <text evidence="1">Belongs to the 'phage' integrase family.</text>
</comment>
<dbReference type="Gene3D" id="1.10.443.10">
    <property type="entry name" value="Intergrase catalytic core"/>
    <property type="match status" value="1"/>
</dbReference>
<dbReference type="InterPro" id="IPR044068">
    <property type="entry name" value="CB"/>
</dbReference>
<dbReference type="PROSITE" id="PS51900">
    <property type="entry name" value="CB"/>
    <property type="match status" value="1"/>
</dbReference>
<dbReference type="AlphaFoldDB" id="A0A1Y4LDQ6"/>
<keyword evidence="2" id="KW-0229">DNA integration</keyword>
<dbReference type="PANTHER" id="PTHR30629">
    <property type="entry name" value="PROPHAGE INTEGRASE"/>
    <property type="match status" value="1"/>
</dbReference>
<evidence type="ECO:0000256" key="4">
    <source>
        <dbReference type="ARBA" id="ARBA00023172"/>
    </source>
</evidence>
<dbReference type="CDD" id="cd01189">
    <property type="entry name" value="INT_ICEBs1_C_like"/>
    <property type="match status" value="1"/>
</dbReference>
<evidence type="ECO:0000256" key="2">
    <source>
        <dbReference type="ARBA" id="ARBA00022908"/>
    </source>
</evidence>
<sequence length="440" mass="50209">MNSIPQKEEQISMPAVHLQENSKLISGHVAEKKGYLYWVLNLTDENGKRKPKWIPTHKKVKGNKTWANNMLPTIRKEWTEKLLQEAAASQQSASPSGPSSAEISFVDFLYQWLEYKYKSATGRVMDSKPIELSTYSGYEQQLNNPIAPYFQEHPVALCDLTKQDILAFYEKELERVKPTTVKHYHALIHGALNYAVDKNLIPSNPADRIIISKPEPFKGDYYLDSEVLNLFEVIKGHKIELVVLLTAFYGLRRSEVIGLKWSAFDFNHNCFSIRHTVTTCNVKGERVTIKKDKAKNKSSLRTYPLIPFLKERLLEAKKQQEENRKLCGRSYNKEYLGYVCVDVIGNLIKPNYVSSTFGKLLAKNNLRHIRFHDLRHTCASLLLANGVPMEQVKEWLGHSEISTTVDIYGHLQYATKKQSAAAIEQDIVAPMLQNLSAVSP</sequence>
<dbReference type="PROSITE" id="PS51898">
    <property type="entry name" value="TYR_RECOMBINASE"/>
    <property type="match status" value="1"/>
</dbReference>
<dbReference type="InterPro" id="IPR011010">
    <property type="entry name" value="DNA_brk_join_enz"/>
</dbReference>
<feature type="domain" description="Core-binding (CB)" evidence="7">
    <location>
        <begin position="103"/>
        <end position="196"/>
    </location>
</feature>
<accession>A0A1Y4LDQ6</accession>
<evidence type="ECO:0000256" key="5">
    <source>
        <dbReference type="PROSITE-ProRule" id="PRU01248"/>
    </source>
</evidence>
<dbReference type="Pfam" id="PF00589">
    <property type="entry name" value="Phage_integrase"/>
    <property type="match status" value="1"/>
</dbReference>
<gene>
    <name evidence="8" type="ORF">B5F15_15885</name>
</gene>
<evidence type="ECO:0000256" key="1">
    <source>
        <dbReference type="ARBA" id="ARBA00008857"/>
    </source>
</evidence>
<dbReference type="GO" id="GO:0003677">
    <property type="term" value="F:DNA binding"/>
    <property type="evidence" value="ECO:0007669"/>
    <property type="project" value="UniProtKB-UniRule"/>
</dbReference>
<evidence type="ECO:0000313" key="8">
    <source>
        <dbReference type="EMBL" id="OUP54846.1"/>
    </source>
</evidence>
<dbReference type="PANTHER" id="PTHR30629:SF2">
    <property type="entry name" value="PROPHAGE INTEGRASE INTS-RELATED"/>
    <property type="match status" value="1"/>
</dbReference>
<feature type="domain" description="Tyr recombinase" evidence="6">
    <location>
        <begin position="212"/>
        <end position="421"/>
    </location>
</feature>
<evidence type="ECO:0000313" key="9">
    <source>
        <dbReference type="Proteomes" id="UP000195326"/>
    </source>
</evidence>
<dbReference type="InterPro" id="IPR013762">
    <property type="entry name" value="Integrase-like_cat_sf"/>
</dbReference>
<comment type="caution">
    <text evidence="8">The sequence shown here is derived from an EMBL/GenBank/DDBJ whole genome shotgun (WGS) entry which is preliminary data.</text>
</comment>
<protein>
    <submittedName>
        <fullName evidence="8">Site-specific integrase</fullName>
    </submittedName>
</protein>
<dbReference type="SUPFAM" id="SSF56349">
    <property type="entry name" value="DNA breaking-rejoining enzymes"/>
    <property type="match status" value="1"/>
</dbReference>
<name>A0A1Y4LDQ6_9FIRM</name>
<evidence type="ECO:0000259" key="6">
    <source>
        <dbReference type="PROSITE" id="PS51898"/>
    </source>
</evidence>
<dbReference type="InterPro" id="IPR050808">
    <property type="entry name" value="Phage_Integrase"/>
</dbReference>
<proteinExistence type="inferred from homology"/>
<keyword evidence="3 5" id="KW-0238">DNA-binding</keyword>
<dbReference type="GO" id="GO:0006310">
    <property type="term" value="P:DNA recombination"/>
    <property type="evidence" value="ECO:0007669"/>
    <property type="project" value="UniProtKB-KW"/>
</dbReference>